<feature type="domain" description="SnoaL-like" evidence="1">
    <location>
        <begin position="13"/>
        <end position="134"/>
    </location>
</feature>
<accession>A0A512N1X4</accession>
<dbReference type="Pfam" id="PF13474">
    <property type="entry name" value="SnoaL_3"/>
    <property type="match status" value="1"/>
</dbReference>
<dbReference type="Gene3D" id="3.10.450.50">
    <property type="match status" value="1"/>
</dbReference>
<dbReference type="SUPFAM" id="SSF54427">
    <property type="entry name" value="NTF2-like"/>
    <property type="match status" value="1"/>
</dbReference>
<evidence type="ECO:0000313" key="3">
    <source>
        <dbReference type="Proteomes" id="UP000321058"/>
    </source>
</evidence>
<proteinExistence type="predicted"/>
<comment type="caution">
    <text evidence="2">The sequence shown here is derived from an EMBL/GenBank/DDBJ whole genome shotgun (WGS) entry which is preliminary data.</text>
</comment>
<gene>
    <name evidence="2" type="ORF">RSO01_01480</name>
</gene>
<keyword evidence="2" id="KW-0413">Isomerase</keyword>
<sequence>MTMATPAAVEAEIHAIMNDRIEAVQAKDAARLVSHHAADVVAYDLLEPLQYKGAADLRRRAQQWFDGYDGPMAYEIRELVVVPGHGVAFCHGLHHVAGRLKTGQQVDMWWRATQGLRLVGDKWQIVHEHSSLPFDMASGKVSFTLKP</sequence>
<dbReference type="GO" id="GO:0016853">
    <property type="term" value="F:isomerase activity"/>
    <property type="evidence" value="ECO:0007669"/>
    <property type="project" value="UniProtKB-KW"/>
</dbReference>
<dbReference type="AlphaFoldDB" id="A0A512N1X4"/>
<dbReference type="InterPro" id="IPR037401">
    <property type="entry name" value="SnoaL-like"/>
</dbReference>
<evidence type="ECO:0000259" key="1">
    <source>
        <dbReference type="Pfam" id="PF13474"/>
    </source>
</evidence>
<organism evidence="2 3">
    <name type="scientific">Reyranella soli</name>
    <dbReference type="NCBI Taxonomy" id="1230389"/>
    <lineage>
        <taxon>Bacteria</taxon>
        <taxon>Pseudomonadati</taxon>
        <taxon>Pseudomonadota</taxon>
        <taxon>Alphaproteobacteria</taxon>
        <taxon>Hyphomicrobiales</taxon>
        <taxon>Reyranellaceae</taxon>
        <taxon>Reyranella</taxon>
    </lineage>
</organism>
<evidence type="ECO:0000313" key="2">
    <source>
        <dbReference type="EMBL" id="GEP52982.1"/>
    </source>
</evidence>
<keyword evidence="3" id="KW-1185">Reference proteome</keyword>
<dbReference type="OrthoDB" id="9812295at2"/>
<dbReference type="Proteomes" id="UP000321058">
    <property type="component" value="Unassembled WGS sequence"/>
</dbReference>
<protein>
    <submittedName>
        <fullName evidence="2">Ketosteroid isomerase</fullName>
    </submittedName>
</protein>
<dbReference type="InterPro" id="IPR032710">
    <property type="entry name" value="NTF2-like_dom_sf"/>
</dbReference>
<name>A0A512N1X4_9HYPH</name>
<dbReference type="EMBL" id="BKAJ01000004">
    <property type="protein sequence ID" value="GEP52982.1"/>
    <property type="molecule type" value="Genomic_DNA"/>
</dbReference>
<reference evidence="2 3" key="1">
    <citation type="submission" date="2019-07" db="EMBL/GenBank/DDBJ databases">
        <title>Whole genome shotgun sequence of Reyranella soli NBRC 108950.</title>
        <authorList>
            <person name="Hosoyama A."/>
            <person name="Uohara A."/>
            <person name="Ohji S."/>
            <person name="Ichikawa N."/>
        </authorList>
    </citation>
    <scope>NUCLEOTIDE SEQUENCE [LARGE SCALE GENOMIC DNA]</scope>
    <source>
        <strain evidence="2 3">NBRC 108950</strain>
    </source>
</reference>